<dbReference type="SMR" id="N1JEN1"/>
<dbReference type="InParanoid" id="N1JEN1"/>
<dbReference type="AlphaFoldDB" id="N1JEN1"/>
<accession>N1JEN1</accession>
<reference evidence="1 2" key="1">
    <citation type="journal article" date="2010" name="Science">
        <title>Genome expansion and gene loss in powdery mildew fungi reveal tradeoffs in extreme parasitism.</title>
        <authorList>
            <person name="Spanu P.D."/>
            <person name="Abbott J.C."/>
            <person name="Amselem J."/>
            <person name="Burgis T.A."/>
            <person name="Soanes D.M."/>
            <person name="Stueber K."/>
            <person name="Ver Loren van Themaat E."/>
            <person name="Brown J.K.M."/>
            <person name="Butcher S.A."/>
            <person name="Gurr S.J."/>
            <person name="Lebrun M.-H."/>
            <person name="Ridout C.J."/>
            <person name="Schulze-Lefert P."/>
            <person name="Talbot N.J."/>
            <person name="Ahmadinejad N."/>
            <person name="Ametz C."/>
            <person name="Barton G.R."/>
            <person name="Benjdia M."/>
            <person name="Bidzinski P."/>
            <person name="Bindschedler L.V."/>
            <person name="Both M."/>
            <person name="Brewer M.T."/>
            <person name="Cadle-Davidson L."/>
            <person name="Cadle-Davidson M.M."/>
            <person name="Collemare J."/>
            <person name="Cramer R."/>
            <person name="Frenkel O."/>
            <person name="Godfrey D."/>
            <person name="Harriman J."/>
            <person name="Hoede C."/>
            <person name="King B.C."/>
            <person name="Klages S."/>
            <person name="Kleemann J."/>
            <person name="Knoll D."/>
            <person name="Koti P.S."/>
            <person name="Kreplak J."/>
            <person name="Lopez-Ruiz F.J."/>
            <person name="Lu X."/>
            <person name="Maekawa T."/>
            <person name="Mahanil S."/>
            <person name="Micali C."/>
            <person name="Milgroom M.G."/>
            <person name="Montana G."/>
            <person name="Noir S."/>
            <person name="O'Connell R.J."/>
            <person name="Oberhaensli S."/>
            <person name="Parlange F."/>
            <person name="Pedersen C."/>
            <person name="Quesneville H."/>
            <person name="Reinhardt R."/>
            <person name="Rott M."/>
            <person name="Sacristan S."/>
            <person name="Schmidt S.M."/>
            <person name="Schoen M."/>
            <person name="Skamnioti P."/>
            <person name="Sommer H."/>
            <person name="Stephens A."/>
            <person name="Takahara H."/>
            <person name="Thordal-Christensen H."/>
            <person name="Vigouroux M."/>
            <person name="Wessling R."/>
            <person name="Wicker T."/>
            <person name="Panstruga R."/>
        </authorList>
    </citation>
    <scope>NUCLEOTIDE SEQUENCE [LARGE SCALE GENOMIC DNA]</scope>
    <source>
        <strain evidence="1">DH14</strain>
    </source>
</reference>
<keyword evidence="2" id="KW-1185">Reference proteome</keyword>
<name>N1JEN1_BLUG1</name>
<evidence type="ECO:0000313" key="1">
    <source>
        <dbReference type="EMBL" id="CCU79128.1"/>
    </source>
</evidence>
<dbReference type="Proteomes" id="UP000015441">
    <property type="component" value="Unassembled WGS sequence"/>
</dbReference>
<gene>
    <name evidence="1" type="ORF">BGHDH14_bghG004260000001001</name>
</gene>
<protein>
    <submittedName>
        <fullName evidence="1">CSEP0403 putative effector protein</fullName>
    </submittedName>
</protein>
<dbReference type="HOGENOM" id="CLU_058848_0_0_1"/>
<sequence length="396" mass="46206">MQFTVRQSTTKFRRLHIILFLTISVIGLTLQADISGYICDDLVVPYDKVVEVAKKASEFVKSVDGRYRFPALLEDTQLFGVEGQNMFVVPFRRFDSMRSGGNKGRDRIVLDASGNFKGVVYDTNDGNVHPMPTYRKCRPFLDDKHLELEKYIDDGYQISGFACGSNFLDRDVETNLYNECIRYISLPQKIKDKYKFPRCRYAFQKINELWFQYNTNKNYDNKQTKVINSFMATFNNRCEFLNIKRISRVITHEEPCSYTWTAIPSAEATMTDSLFDVQSKNYKISDEFYACKSYIFRITSIQNHMFHIFSLLLSNEPSSIEHMMHRQGELLLWPMTLPERHEPRINHPLTFSIGFDRSNQFSGIYFVTGSEWTWKKAKPCPNFNLLESRLKARGSG</sequence>
<comment type="caution">
    <text evidence="1">The sequence shown here is derived from an EMBL/GenBank/DDBJ whole genome shotgun (WGS) entry which is preliminary data.</text>
</comment>
<proteinExistence type="predicted"/>
<organism evidence="1 2">
    <name type="scientific">Blumeria graminis f. sp. hordei (strain DH14)</name>
    <name type="common">Barley powdery mildew</name>
    <name type="synonym">Oidium monilioides f. sp. hordei</name>
    <dbReference type="NCBI Taxonomy" id="546991"/>
    <lineage>
        <taxon>Eukaryota</taxon>
        <taxon>Fungi</taxon>
        <taxon>Dikarya</taxon>
        <taxon>Ascomycota</taxon>
        <taxon>Pezizomycotina</taxon>
        <taxon>Leotiomycetes</taxon>
        <taxon>Erysiphales</taxon>
        <taxon>Erysiphaceae</taxon>
        <taxon>Blumeria</taxon>
        <taxon>Blumeria hordei</taxon>
    </lineage>
</organism>
<dbReference type="EMBL" id="CAUH01004260">
    <property type="protein sequence ID" value="CCU79128.1"/>
    <property type="molecule type" value="Genomic_DNA"/>
</dbReference>
<evidence type="ECO:0000313" key="2">
    <source>
        <dbReference type="Proteomes" id="UP000015441"/>
    </source>
</evidence>